<reference evidence="4" key="1">
    <citation type="journal article" date="2019" name="Int. J. Syst. Evol. Microbiol.">
        <title>The Global Catalogue of Microorganisms (GCM) 10K type strain sequencing project: providing services to taxonomists for standard genome sequencing and annotation.</title>
        <authorList>
            <consortium name="The Broad Institute Genomics Platform"/>
            <consortium name="The Broad Institute Genome Sequencing Center for Infectious Disease"/>
            <person name="Wu L."/>
            <person name="Ma J."/>
        </authorList>
    </citation>
    <scope>NUCLEOTIDE SEQUENCE [LARGE SCALE GENOMIC DNA]</scope>
    <source>
        <strain evidence="4">JCM 9458</strain>
    </source>
</reference>
<proteinExistence type="predicted"/>
<feature type="transmembrane region" description="Helical" evidence="2">
    <location>
        <begin position="67"/>
        <end position="88"/>
    </location>
</feature>
<keyword evidence="2" id="KW-1133">Transmembrane helix</keyword>
<organism evidence="3 4">
    <name type="scientific">Cryptosporangium minutisporangium</name>
    <dbReference type="NCBI Taxonomy" id="113569"/>
    <lineage>
        <taxon>Bacteria</taxon>
        <taxon>Bacillati</taxon>
        <taxon>Actinomycetota</taxon>
        <taxon>Actinomycetes</taxon>
        <taxon>Cryptosporangiales</taxon>
        <taxon>Cryptosporangiaceae</taxon>
        <taxon>Cryptosporangium</taxon>
    </lineage>
</organism>
<protein>
    <submittedName>
        <fullName evidence="3">Uncharacterized protein</fullName>
    </submittedName>
</protein>
<gene>
    <name evidence="3" type="ORF">GCM10020369_66590</name>
</gene>
<evidence type="ECO:0000256" key="1">
    <source>
        <dbReference type="SAM" id="MobiDB-lite"/>
    </source>
</evidence>
<evidence type="ECO:0000313" key="3">
    <source>
        <dbReference type="EMBL" id="GAA3395022.1"/>
    </source>
</evidence>
<feature type="compositionally biased region" description="Pro residues" evidence="1">
    <location>
        <begin position="123"/>
        <end position="133"/>
    </location>
</feature>
<name>A0ABP6T7A0_9ACTN</name>
<comment type="caution">
    <text evidence="3">The sequence shown here is derived from an EMBL/GenBank/DDBJ whole genome shotgun (WGS) entry which is preliminary data.</text>
</comment>
<keyword evidence="4" id="KW-1185">Reference proteome</keyword>
<evidence type="ECO:0000313" key="4">
    <source>
        <dbReference type="Proteomes" id="UP001501676"/>
    </source>
</evidence>
<keyword evidence="2" id="KW-0472">Membrane</keyword>
<dbReference type="EMBL" id="BAAAYN010000047">
    <property type="protein sequence ID" value="GAA3395022.1"/>
    <property type="molecule type" value="Genomic_DNA"/>
</dbReference>
<evidence type="ECO:0000256" key="2">
    <source>
        <dbReference type="SAM" id="Phobius"/>
    </source>
</evidence>
<feature type="compositionally biased region" description="Low complexity" evidence="1">
    <location>
        <begin position="105"/>
        <end position="122"/>
    </location>
</feature>
<dbReference type="RefSeq" id="WP_345732229.1">
    <property type="nucleotide sequence ID" value="NZ_BAAAYN010000047.1"/>
</dbReference>
<keyword evidence="2" id="KW-0812">Transmembrane</keyword>
<accession>A0ABP6T7A0</accession>
<sequence length="133" mass="13373">MQSFARSMQWLFTVVGLLFLVVAGGNAIFGESGNGSSVEIVCSPSSTTNTCNGSIYGIRDRVENQTVATVGVGLLLVACVMAVTAGAARAPVPRYAVPPGGPYPSGGLPPDGQAGPAAGYPPAQYPPPPGAPR</sequence>
<feature type="region of interest" description="Disordered" evidence="1">
    <location>
        <begin position="92"/>
        <end position="133"/>
    </location>
</feature>
<dbReference type="Proteomes" id="UP001501676">
    <property type="component" value="Unassembled WGS sequence"/>
</dbReference>